<proteinExistence type="predicted"/>
<feature type="transmembrane region" description="Helical" evidence="1">
    <location>
        <begin position="434"/>
        <end position="453"/>
    </location>
</feature>
<keyword evidence="3" id="KW-1185">Reference proteome</keyword>
<feature type="transmembrane region" description="Helical" evidence="1">
    <location>
        <begin position="473"/>
        <end position="494"/>
    </location>
</feature>
<reference evidence="2" key="1">
    <citation type="submission" date="2022-04" db="EMBL/GenBank/DDBJ databases">
        <title>Paenibacillus mangrovi sp. nov., a novel endophytic bacterium isolated from bark of Kandelia candel.</title>
        <authorList>
            <person name="Tuo L."/>
        </authorList>
    </citation>
    <scope>NUCLEOTIDE SEQUENCE</scope>
    <source>
        <strain evidence="2">KQZ6P-2</strain>
    </source>
</reference>
<gene>
    <name evidence="2" type="ORF">MUG84_04190</name>
</gene>
<evidence type="ECO:0000313" key="3">
    <source>
        <dbReference type="Proteomes" id="UP001139347"/>
    </source>
</evidence>
<feature type="transmembrane region" description="Helical" evidence="1">
    <location>
        <begin position="12"/>
        <end position="30"/>
    </location>
</feature>
<feature type="transmembrane region" description="Helical" evidence="1">
    <location>
        <begin position="353"/>
        <end position="382"/>
    </location>
</feature>
<sequence length="503" mass="57394">MPAILKHNIRKYVGMPLALLAVISMLFSAVERQGTTESYEMFVLRMLTDHYLLIYAMTPIFIFSVFRTLEEDTPFLLVRSRKFVRYFYTKYLAGSIFAILFVLLQVLVVMITGIGLPLDNAFLVSNEEPLFTHLEAVFGTPVLAAVCSCLYMMVGLAFLCMSILTIYHFFGHRIVTGVVLAAYGIMALSIKIPALGALPFITLNRYVILHHNFTVPNGVWWSIAGMVVLLLVQWLWIRYAWYCPFSRSWKWSPKGLLFYYAHALWTRRNFLWLVMVTGGLTLWMAIIGGEESVQDYMLRFFYGQELGTFHLLTFLQQLIFYGTPLYVLALFMEKWSSEDHLSVFIRIKHKKKWPAAVILNGIGIHAVYTALTFGFLIMWSLLMNKSWTAGTLPVPDTMGAGMWPVFALLKMMEFSLLFLALFLLFLWLKNITAAYLLVMGAHALNLIAGPALAYNPAGLVTVSRLLLLEGQTVSSLIQVFTVLVMGLILLLFLVRRSYPRFFQ</sequence>
<name>A0A9X1WL86_9BACL</name>
<dbReference type="RefSeq" id="WP_244720578.1">
    <property type="nucleotide sequence ID" value="NZ_JALIRP010000001.1"/>
</dbReference>
<protein>
    <submittedName>
        <fullName evidence="2">Uncharacterized protein</fullName>
    </submittedName>
</protein>
<feature type="transmembrane region" description="Helical" evidence="1">
    <location>
        <begin position="402"/>
        <end position="427"/>
    </location>
</feature>
<dbReference type="Proteomes" id="UP001139347">
    <property type="component" value="Unassembled WGS sequence"/>
</dbReference>
<dbReference type="EMBL" id="JALIRP010000001">
    <property type="protein sequence ID" value="MCJ8010944.1"/>
    <property type="molecule type" value="Genomic_DNA"/>
</dbReference>
<feature type="transmembrane region" description="Helical" evidence="1">
    <location>
        <begin position="309"/>
        <end position="332"/>
    </location>
</feature>
<keyword evidence="1" id="KW-1133">Transmembrane helix</keyword>
<keyword evidence="1" id="KW-0472">Membrane</keyword>
<organism evidence="2 3">
    <name type="scientific">Paenibacillus mangrovi</name>
    <dbReference type="NCBI Taxonomy" id="2931978"/>
    <lineage>
        <taxon>Bacteria</taxon>
        <taxon>Bacillati</taxon>
        <taxon>Bacillota</taxon>
        <taxon>Bacilli</taxon>
        <taxon>Bacillales</taxon>
        <taxon>Paenibacillaceae</taxon>
        <taxon>Paenibacillus</taxon>
    </lineage>
</organism>
<accession>A0A9X1WL86</accession>
<feature type="transmembrane region" description="Helical" evidence="1">
    <location>
        <begin position="91"/>
        <end position="116"/>
    </location>
</feature>
<dbReference type="AlphaFoldDB" id="A0A9X1WL86"/>
<feature type="transmembrane region" description="Helical" evidence="1">
    <location>
        <begin position="218"/>
        <end position="237"/>
    </location>
</feature>
<feature type="transmembrane region" description="Helical" evidence="1">
    <location>
        <begin position="136"/>
        <end position="167"/>
    </location>
</feature>
<feature type="transmembrane region" description="Helical" evidence="1">
    <location>
        <begin position="50"/>
        <end position="70"/>
    </location>
</feature>
<evidence type="ECO:0000256" key="1">
    <source>
        <dbReference type="SAM" id="Phobius"/>
    </source>
</evidence>
<comment type="caution">
    <text evidence="2">The sequence shown here is derived from an EMBL/GenBank/DDBJ whole genome shotgun (WGS) entry which is preliminary data.</text>
</comment>
<keyword evidence="1" id="KW-0812">Transmembrane</keyword>
<feature type="transmembrane region" description="Helical" evidence="1">
    <location>
        <begin position="174"/>
        <end position="198"/>
    </location>
</feature>
<feature type="transmembrane region" description="Helical" evidence="1">
    <location>
        <begin position="270"/>
        <end position="289"/>
    </location>
</feature>
<evidence type="ECO:0000313" key="2">
    <source>
        <dbReference type="EMBL" id="MCJ8010944.1"/>
    </source>
</evidence>